<dbReference type="PANTHER" id="PTHR43531">
    <property type="entry name" value="PROTEIN ICFG"/>
    <property type="match status" value="1"/>
</dbReference>
<dbReference type="InterPro" id="IPR039379">
    <property type="entry name" value="Protoglobin_sensor_dom"/>
</dbReference>
<organism evidence="8 9">
    <name type="scientific">Brevundimonas intermedia</name>
    <dbReference type="NCBI Taxonomy" id="74315"/>
    <lineage>
        <taxon>Bacteria</taxon>
        <taxon>Pseudomonadati</taxon>
        <taxon>Pseudomonadota</taxon>
        <taxon>Alphaproteobacteria</taxon>
        <taxon>Caulobacterales</taxon>
        <taxon>Caulobacteraceae</taxon>
        <taxon>Brevundimonas</taxon>
    </lineage>
</organism>
<dbReference type="Proteomes" id="UP001143509">
    <property type="component" value="Unassembled WGS sequence"/>
</dbReference>
<evidence type="ECO:0000259" key="6">
    <source>
        <dbReference type="PROSITE" id="PS50111"/>
    </source>
</evidence>
<dbReference type="InterPro" id="IPR004090">
    <property type="entry name" value="Chemotax_Me-accpt_rcpt"/>
</dbReference>
<dbReference type="Pfam" id="PF11563">
    <property type="entry name" value="Protoglobin"/>
    <property type="match status" value="1"/>
</dbReference>
<feature type="domain" description="Methyl-accepting transducer" evidence="6">
    <location>
        <begin position="240"/>
        <end position="469"/>
    </location>
</feature>
<evidence type="ECO:0000313" key="8">
    <source>
        <dbReference type="EMBL" id="GLK48289.1"/>
    </source>
</evidence>
<evidence type="ECO:0000313" key="9">
    <source>
        <dbReference type="Proteomes" id="UP001143509"/>
    </source>
</evidence>
<feature type="domain" description="HAMP" evidence="7">
    <location>
        <begin position="183"/>
        <end position="235"/>
    </location>
</feature>
<keyword evidence="3" id="KW-0807">Transducer</keyword>
<comment type="similarity">
    <text evidence="2">Belongs to the methyl-accepting chemotaxis (MCP) protein family.</text>
</comment>
<evidence type="ECO:0000256" key="5">
    <source>
        <dbReference type="SAM" id="MobiDB-lite"/>
    </source>
</evidence>
<dbReference type="InterPro" id="IPR051310">
    <property type="entry name" value="MCP_chemotaxis"/>
</dbReference>
<dbReference type="SMART" id="SM00283">
    <property type="entry name" value="MA"/>
    <property type="match status" value="1"/>
</dbReference>
<dbReference type="RefSeq" id="WP_271164519.1">
    <property type="nucleotide sequence ID" value="NZ_BSFD01000002.1"/>
</dbReference>
<dbReference type="PROSITE" id="PS50885">
    <property type="entry name" value="HAMP"/>
    <property type="match status" value="1"/>
</dbReference>
<evidence type="ECO:0000256" key="4">
    <source>
        <dbReference type="SAM" id="Coils"/>
    </source>
</evidence>
<dbReference type="PRINTS" id="PR00260">
    <property type="entry name" value="CHEMTRNSDUCR"/>
</dbReference>
<evidence type="ECO:0000256" key="2">
    <source>
        <dbReference type="ARBA" id="ARBA00029447"/>
    </source>
</evidence>
<dbReference type="InterPro" id="IPR012292">
    <property type="entry name" value="Globin/Proto"/>
</dbReference>
<protein>
    <submittedName>
        <fullName evidence="8">Methyl-accepting chemotaxis protein</fullName>
    </submittedName>
</protein>
<evidence type="ECO:0000256" key="1">
    <source>
        <dbReference type="ARBA" id="ARBA00022500"/>
    </source>
</evidence>
<dbReference type="CDD" id="cd01068">
    <property type="entry name" value="globin_sensor"/>
    <property type="match status" value="1"/>
</dbReference>
<dbReference type="EMBL" id="BSFD01000002">
    <property type="protein sequence ID" value="GLK48289.1"/>
    <property type="molecule type" value="Genomic_DNA"/>
</dbReference>
<dbReference type="Pfam" id="PF00015">
    <property type="entry name" value="MCPsignal"/>
    <property type="match status" value="1"/>
</dbReference>
<dbReference type="CDD" id="cd11386">
    <property type="entry name" value="MCP_signal"/>
    <property type="match status" value="1"/>
</dbReference>
<evidence type="ECO:0000256" key="3">
    <source>
        <dbReference type="PROSITE-ProRule" id="PRU00284"/>
    </source>
</evidence>
<dbReference type="Gene3D" id="1.10.287.950">
    <property type="entry name" value="Methyl-accepting chemotaxis protein"/>
    <property type="match status" value="1"/>
</dbReference>
<dbReference type="PANTHER" id="PTHR43531:SF11">
    <property type="entry name" value="METHYL-ACCEPTING CHEMOTAXIS PROTEIN 3"/>
    <property type="match status" value="1"/>
</dbReference>
<sequence>MSADMELQKRLDFLKLDARAKTALSKARPDIEAALGQSLDAFYDQVRATPEVSHFFNSESHIAGAKSAQSKHWSLIASGDFTPEYVEGVRRIGQTHARIGLEPRWYIGGYGLILNGLIKAIVKAHSGKRGPFGRKDDGDALGEAIASVVKAAMLDMDIVISLYLEAAETARREADEKRAQAEAEQSRVVAATADALTALAQGDLTARIHTDFPGSYARLKEDFNAAMAQLDAAMAEISGNTQAMQAGASEISEAADDLSRRTEQQAATLEETAAALDEITATVKKTAEGANQAATVVETSRVAAEKSREIVHRAVDAMGAIESSADKIGLIIGVIDEIAFQTNLLALNAGVEAARAGEAGRGFAVVASEVRALAQRSAEAAREIKSLITASSVQVKSGVSLVGETGEALSAIVARVMEIDQLMSEITASTQEQSTALHEVNTAVNQMDQVTQQNAAMVEESTAASHNLTQEGARLASLLARFQVTNQNSAGQAGRAAAKPSNNAPPPRSPRPVATPVLRQTGSAALAAAPEANEWEEF</sequence>
<keyword evidence="9" id="KW-1185">Reference proteome</keyword>
<feature type="coiled-coil region" evidence="4">
    <location>
        <begin position="216"/>
        <end position="279"/>
    </location>
</feature>
<dbReference type="SUPFAM" id="SSF46458">
    <property type="entry name" value="Globin-like"/>
    <property type="match status" value="1"/>
</dbReference>
<name>A0ABQ5T697_9CAUL</name>
<comment type="caution">
    <text evidence="8">The sequence shown here is derived from an EMBL/GenBank/DDBJ whole genome shotgun (WGS) entry which is preliminary data.</text>
</comment>
<reference evidence="8" key="1">
    <citation type="journal article" date="2014" name="Int. J. Syst. Evol. Microbiol.">
        <title>Complete genome of a new Firmicutes species belonging to the dominant human colonic microbiota ('Ruminococcus bicirculans') reveals two chromosomes and a selective capacity to utilize plant glucans.</title>
        <authorList>
            <consortium name="NISC Comparative Sequencing Program"/>
            <person name="Wegmann U."/>
            <person name="Louis P."/>
            <person name="Goesmann A."/>
            <person name="Henrissat B."/>
            <person name="Duncan S.H."/>
            <person name="Flint H.J."/>
        </authorList>
    </citation>
    <scope>NUCLEOTIDE SEQUENCE</scope>
    <source>
        <strain evidence="8">VKM B-1499</strain>
    </source>
</reference>
<dbReference type="SMART" id="SM00304">
    <property type="entry name" value="HAMP"/>
    <property type="match status" value="1"/>
</dbReference>
<feature type="region of interest" description="Disordered" evidence="5">
    <location>
        <begin position="489"/>
        <end position="538"/>
    </location>
</feature>
<dbReference type="InterPro" id="IPR003660">
    <property type="entry name" value="HAMP_dom"/>
</dbReference>
<dbReference type="SUPFAM" id="SSF58104">
    <property type="entry name" value="Methyl-accepting chemotaxis protein (MCP) signaling domain"/>
    <property type="match status" value="1"/>
</dbReference>
<evidence type="ECO:0000259" key="7">
    <source>
        <dbReference type="PROSITE" id="PS50885"/>
    </source>
</evidence>
<dbReference type="Gene3D" id="1.10.490.10">
    <property type="entry name" value="Globins"/>
    <property type="match status" value="1"/>
</dbReference>
<dbReference type="InterPro" id="IPR004089">
    <property type="entry name" value="MCPsignal_dom"/>
</dbReference>
<reference evidence="8" key="2">
    <citation type="submission" date="2023-01" db="EMBL/GenBank/DDBJ databases">
        <authorList>
            <person name="Sun Q."/>
            <person name="Evtushenko L."/>
        </authorList>
    </citation>
    <scope>NUCLEOTIDE SEQUENCE</scope>
    <source>
        <strain evidence="8">VKM B-1499</strain>
    </source>
</reference>
<dbReference type="InterPro" id="IPR009050">
    <property type="entry name" value="Globin-like_sf"/>
</dbReference>
<dbReference type="InterPro" id="IPR044398">
    <property type="entry name" value="Globin-sensor_dom"/>
</dbReference>
<accession>A0ABQ5T697</accession>
<proteinExistence type="inferred from homology"/>
<gene>
    <name evidence="8" type="ORF">GCM10017620_12620</name>
</gene>
<keyword evidence="4" id="KW-0175">Coiled coil</keyword>
<keyword evidence="1" id="KW-0145">Chemotaxis</keyword>
<dbReference type="PROSITE" id="PS50111">
    <property type="entry name" value="CHEMOTAXIS_TRANSDUC_2"/>
    <property type="match status" value="1"/>
</dbReference>